<evidence type="ECO:0000256" key="9">
    <source>
        <dbReference type="ARBA" id="ARBA00023463"/>
    </source>
</evidence>
<keyword evidence="7" id="KW-0449">Lipoprotein</keyword>
<feature type="domain" description="Palmitoyltransferase DHHC" evidence="13">
    <location>
        <begin position="288"/>
        <end position="421"/>
    </location>
</feature>
<dbReference type="Proteomes" id="UP000318582">
    <property type="component" value="Unassembled WGS sequence"/>
</dbReference>
<dbReference type="GO" id="GO:0019706">
    <property type="term" value="F:protein-cysteine S-palmitoyltransferase activity"/>
    <property type="evidence" value="ECO:0007669"/>
    <property type="project" value="UniProtKB-EC"/>
</dbReference>
<feature type="region of interest" description="Disordered" evidence="12">
    <location>
        <begin position="1"/>
        <end position="48"/>
    </location>
</feature>
<dbReference type="EC" id="2.3.1.225" evidence="11"/>
<comment type="domain">
    <text evidence="11">The DHHC domain is required for palmitoyltransferase activity.</text>
</comment>
<accession>A0A507E335</accession>
<evidence type="ECO:0000313" key="15">
    <source>
        <dbReference type="Proteomes" id="UP000318582"/>
    </source>
</evidence>
<evidence type="ECO:0000313" key="14">
    <source>
        <dbReference type="EMBL" id="TPX58254.1"/>
    </source>
</evidence>
<dbReference type="PANTHER" id="PTHR22883">
    <property type="entry name" value="ZINC FINGER DHHC DOMAIN CONTAINING PROTEIN"/>
    <property type="match status" value="1"/>
</dbReference>
<comment type="similarity">
    <text evidence="9">Belongs to the DHHC palmitoyltransferase family. ERF2/ZDHHC9 subfamily.</text>
</comment>
<dbReference type="Pfam" id="PF01529">
    <property type="entry name" value="DHHC"/>
    <property type="match status" value="1"/>
</dbReference>
<feature type="compositionally biased region" description="Pro residues" evidence="12">
    <location>
        <begin position="225"/>
        <end position="238"/>
    </location>
</feature>
<dbReference type="AlphaFoldDB" id="A0A507E335"/>
<reference evidence="14 15" key="1">
    <citation type="journal article" date="2019" name="Sci. Rep.">
        <title>Comparative genomics of chytrid fungi reveal insights into the obligate biotrophic and pathogenic lifestyle of Synchytrium endobioticum.</title>
        <authorList>
            <person name="van de Vossenberg B.T.L.H."/>
            <person name="Warris S."/>
            <person name="Nguyen H.D.T."/>
            <person name="van Gent-Pelzer M.P.E."/>
            <person name="Joly D.L."/>
            <person name="van de Geest H.C."/>
            <person name="Bonants P.J.M."/>
            <person name="Smith D.S."/>
            <person name="Levesque C.A."/>
            <person name="van der Lee T.A.J."/>
        </authorList>
    </citation>
    <scope>NUCLEOTIDE SEQUENCE [LARGE SCALE GENOMIC DNA]</scope>
    <source>
        <strain evidence="14 15">CBS 809.83</strain>
    </source>
</reference>
<dbReference type="GO" id="GO:0005794">
    <property type="term" value="C:Golgi apparatus"/>
    <property type="evidence" value="ECO:0007669"/>
    <property type="project" value="TreeGrafter"/>
</dbReference>
<feature type="transmembrane region" description="Helical" evidence="11">
    <location>
        <begin position="390"/>
        <end position="415"/>
    </location>
</feature>
<keyword evidence="2 11" id="KW-0808">Transferase</keyword>
<evidence type="ECO:0000256" key="8">
    <source>
        <dbReference type="ARBA" id="ARBA00023315"/>
    </source>
</evidence>
<evidence type="ECO:0000256" key="10">
    <source>
        <dbReference type="ARBA" id="ARBA00048048"/>
    </source>
</evidence>
<evidence type="ECO:0000256" key="2">
    <source>
        <dbReference type="ARBA" id="ARBA00022679"/>
    </source>
</evidence>
<feature type="region of interest" description="Disordered" evidence="12">
    <location>
        <begin position="62"/>
        <end position="85"/>
    </location>
</feature>
<keyword evidence="3 11" id="KW-0812">Transmembrane</keyword>
<keyword evidence="5 11" id="KW-0472">Membrane</keyword>
<feature type="transmembrane region" description="Helical" evidence="11">
    <location>
        <begin position="132"/>
        <end position="153"/>
    </location>
</feature>
<dbReference type="PROSITE" id="PS50216">
    <property type="entry name" value="DHHC"/>
    <property type="match status" value="1"/>
</dbReference>
<feature type="transmembrane region" description="Helical" evidence="11">
    <location>
        <begin position="104"/>
        <end position="126"/>
    </location>
</feature>
<comment type="catalytic activity">
    <reaction evidence="10 11">
        <text>L-cysteinyl-[protein] + hexadecanoyl-CoA = S-hexadecanoyl-L-cysteinyl-[protein] + CoA</text>
        <dbReference type="Rhea" id="RHEA:36683"/>
        <dbReference type="Rhea" id="RHEA-COMP:10131"/>
        <dbReference type="Rhea" id="RHEA-COMP:11032"/>
        <dbReference type="ChEBI" id="CHEBI:29950"/>
        <dbReference type="ChEBI" id="CHEBI:57287"/>
        <dbReference type="ChEBI" id="CHEBI:57379"/>
        <dbReference type="ChEBI" id="CHEBI:74151"/>
        <dbReference type="EC" id="2.3.1.225"/>
    </reaction>
</comment>
<evidence type="ECO:0000256" key="7">
    <source>
        <dbReference type="ARBA" id="ARBA00023288"/>
    </source>
</evidence>
<keyword evidence="6" id="KW-0564">Palmitate</keyword>
<feature type="region of interest" description="Disordered" evidence="12">
    <location>
        <begin position="480"/>
        <end position="513"/>
    </location>
</feature>
<organism evidence="14 15">
    <name type="scientific">Powellomyces hirtus</name>
    <dbReference type="NCBI Taxonomy" id="109895"/>
    <lineage>
        <taxon>Eukaryota</taxon>
        <taxon>Fungi</taxon>
        <taxon>Fungi incertae sedis</taxon>
        <taxon>Chytridiomycota</taxon>
        <taxon>Chytridiomycota incertae sedis</taxon>
        <taxon>Chytridiomycetes</taxon>
        <taxon>Spizellomycetales</taxon>
        <taxon>Powellomycetaceae</taxon>
        <taxon>Powellomyces</taxon>
    </lineage>
</organism>
<feature type="compositionally biased region" description="Polar residues" evidence="12">
    <location>
        <begin position="1"/>
        <end position="18"/>
    </location>
</feature>
<protein>
    <recommendedName>
        <fullName evidence="11">Palmitoyltransferase</fullName>
        <ecNumber evidence="11">2.3.1.225</ecNumber>
    </recommendedName>
</protein>
<comment type="subcellular location">
    <subcellularLocation>
        <location evidence="1">Endomembrane system</location>
        <topology evidence="1">Multi-pass membrane protein</topology>
    </subcellularLocation>
</comment>
<dbReference type="PANTHER" id="PTHR22883:SF43">
    <property type="entry name" value="PALMITOYLTRANSFERASE APP"/>
    <property type="match status" value="1"/>
</dbReference>
<keyword evidence="4 11" id="KW-1133">Transmembrane helix</keyword>
<dbReference type="InterPro" id="IPR039859">
    <property type="entry name" value="PFA4/ZDH16/20/ERF2-like"/>
</dbReference>
<evidence type="ECO:0000256" key="6">
    <source>
        <dbReference type="ARBA" id="ARBA00023139"/>
    </source>
</evidence>
<keyword evidence="8 11" id="KW-0012">Acyltransferase</keyword>
<evidence type="ECO:0000256" key="3">
    <source>
        <dbReference type="ARBA" id="ARBA00022692"/>
    </source>
</evidence>
<gene>
    <name evidence="14" type="ORF">PhCBS80983_g03258</name>
</gene>
<feature type="region of interest" description="Disordered" evidence="12">
    <location>
        <begin position="204"/>
        <end position="247"/>
    </location>
</feature>
<dbReference type="GO" id="GO:0005783">
    <property type="term" value="C:endoplasmic reticulum"/>
    <property type="evidence" value="ECO:0007669"/>
    <property type="project" value="TreeGrafter"/>
</dbReference>
<feature type="compositionally biased region" description="Low complexity" evidence="12">
    <location>
        <begin position="62"/>
        <end position="80"/>
    </location>
</feature>
<keyword evidence="15" id="KW-1185">Reference proteome</keyword>
<sequence length="513" mass="56096">MSSSSPHRMDNTNDNNSECDNHPLDPLSASPSSAASSTTSSLHNSITHKDSHAHLATPASAPISTSAATPPNNATPAATTQGTSPSAIDTFDLRVRRLLFRKDAGIFFTGIVFIVAPCSVFSRYVIPQIADKYSITTTIVFIWLWVMTLVCMFRTSYTDPGFLPRNLDPETMLSDSDSATIGLEAATHVQAPVAAYQKQNPTNPANFLAPSSSPQSTLTSITIHPSPPTIHQSPPPRASRPSSAATTFTHSAPLPQGYPFITTGMAVESRLPFNPDPHVVYINGVAMSLKFCITCRIWRPPRASHCSTCDRCVDNHDHHCPWMANCVGKRNYRYFYGFICLTAMLAGWVFAWSLVALLDISKEVDPVMGGDAKGFGNAIRQSPANLVLMIYTFVIGWSVLGMACYHTWITCNAFTTHEQIRERSRFENSRLALGANAQKEGHSPFSRGNGCSNWFWTICRSEEPRFDDKGGDLYRVIVGTEPGRGLPPSDLEAAHPSSFPTVSPGQIRPDRRS</sequence>
<evidence type="ECO:0000256" key="5">
    <source>
        <dbReference type="ARBA" id="ARBA00023136"/>
    </source>
</evidence>
<dbReference type="EMBL" id="QEAQ01000039">
    <property type="protein sequence ID" value="TPX58254.1"/>
    <property type="molecule type" value="Genomic_DNA"/>
</dbReference>
<evidence type="ECO:0000256" key="11">
    <source>
        <dbReference type="RuleBase" id="RU079119"/>
    </source>
</evidence>
<proteinExistence type="inferred from homology"/>
<evidence type="ECO:0000256" key="4">
    <source>
        <dbReference type="ARBA" id="ARBA00022989"/>
    </source>
</evidence>
<name>A0A507E335_9FUNG</name>
<evidence type="ECO:0000256" key="1">
    <source>
        <dbReference type="ARBA" id="ARBA00004127"/>
    </source>
</evidence>
<feature type="compositionally biased region" description="Polar residues" evidence="12">
    <location>
        <begin position="204"/>
        <end position="222"/>
    </location>
</feature>
<evidence type="ECO:0000256" key="12">
    <source>
        <dbReference type="SAM" id="MobiDB-lite"/>
    </source>
</evidence>
<feature type="transmembrane region" description="Helical" evidence="11">
    <location>
        <begin position="334"/>
        <end position="358"/>
    </location>
</feature>
<dbReference type="STRING" id="109895.A0A507E335"/>
<evidence type="ECO:0000259" key="13">
    <source>
        <dbReference type="Pfam" id="PF01529"/>
    </source>
</evidence>
<comment type="caution">
    <text evidence="14">The sequence shown here is derived from an EMBL/GenBank/DDBJ whole genome shotgun (WGS) entry which is preliminary data.</text>
</comment>
<dbReference type="GO" id="GO:0006612">
    <property type="term" value="P:protein targeting to membrane"/>
    <property type="evidence" value="ECO:0007669"/>
    <property type="project" value="TreeGrafter"/>
</dbReference>
<feature type="compositionally biased region" description="Low complexity" evidence="12">
    <location>
        <begin position="24"/>
        <end position="45"/>
    </location>
</feature>
<dbReference type="InterPro" id="IPR001594">
    <property type="entry name" value="Palmitoyltrfase_DHHC"/>
</dbReference>